<accession>A0ACC3SB39</accession>
<dbReference type="Proteomes" id="UP001320706">
    <property type="component" value="Unassembled WGS sequence"/>
</dbReference>
<name>A0ACC3SB39_9PEZI</name>
<evidence type="ECO:0000313" key="1">
    <source>
        <dbReference type="EMBL" id="KAK8206595.1"/>
    </source>
</evidence>
<organism evidence="1 2">
    <name type="scientific">Zalaria obscura</name>
    <dbReference type="NCBI Taxonomy" id="2024903"/>
    <lineage>
        <taxon>Eukaryota</taxon>
        <taxon>Fungi</taxon>
        <taxon>Dikarya</taxon>
        <taxon>Ascomycota</taxon>
        <taxon>Pezizomycotina</taxon>
        <taxon>Dothideomycetes</taxon>
        <taxon>Dothideomycetidae</taxon>
        <taxon>Dothideales</taxon>
        <taxon>Zalariaceae</taxon>
        <taxon>Zalaria</taxon>
    </lineage>
</organism>
<proteinExistence type="predicted"/>
<keyword evidence="2" id="KW-1185">Reference proteome</keyword>
<sequence>MAITNDAQALLFDVFGTCVNWRKSVTDALWDACRFALSNPAASMATMIRIKAGEMTYEDWGAFAQEWRTTYYKFTRDLASGNLKEWKTVDQHNLDSLRELLAEHGLIRDMDETGGLFLEEEIRNLSKAWHNLESWPDTNRGLEALGTKYATCTLSNGNLSLLKDMQAFSGMKFTHTFSSELFNSYKPNPAIYHGATEKLNLKESQCVMVAAHLGDLKAAKACGYQTIYIERPLEESYDVEEAKNEGFVDLWITEEEDGFITVAQKLGIEKPRTLRSAMSHPQDKTYHASITTRDSFWTHQAEQLTWTKAPSSVLSEQTKTLPSGVSHPHWTWFPSGELSTSYNCVTRHVDAGHGDRTAIIYDSPVTNTQQKLSYAELEAEVETLAGVLREEGVVKGDVVLVYMPMVPAALIGILATIRLGAIHAVVFGGFSASSLAQRIEASKPRVVLTASCGVEGSKGALPYQPLVRGAVEQAEHKPSRVLIWQREQARWEDVRKESGERNWQRLVKSAKNRGLKAENVPVKSNDGLYIIYTSGTTGSPKGVLREAGGHAVGLNCSMRYLFGIRPGDVMFCASDIGWVVGHSYILYAPLLAGATTVLFEGKPVGTPDAGTFWRIIEENSVNVLFTAPTALRAIRREDPKNRFFEERGSKGGLKKLRALFLAGERSEPSIITMYQELLTKYCADGAMVVDNWWSSESGSPISGIAQMPAVGEDFESAMRHTPLKIKPGSAGKPMPGFDVRIVDDEGNEVKQGDMGNIVMAIPLAPTGLTTLWKDEERFYKGYLKRFEGKWMDTGDAGMIDEDGYIHIMSRSDDIINVAAHRLSTGAIEQAISAHPDITEACVVPIPDHLKGHLPFAFVALSSDSDSLSPPELLKDLNGRIRHSIGAIATLGGLIAAPGIIPKTRSGKTLRRVLRSLVETACEGKYDAEINVPATVEDASVVEKAREKVREYFEKGQGKEIRAKL</sequence>
<protein>
    <submittedName>
        <fullName evidence="1">Uncharacterized protein</fullName>
    </submittedName>
</protein>
<comment type="caution">
    <text evidence="1">The sequence shown here is derived from an EMBL/GenBank/DDBJ whole genome shotgun (WGS) entry which is preliminary data.</text>
</comment>
<evidence type="ECO:0000313" key="2">
    <source>
        <dbReference type="Proteomes" id="UP001320706"/>
    </source>
</evidence>
<gene>
    <name evidence="1" type="ORF">M8818_004429</name>
</gene>
<dbReference type="EMBL" id="JAMKPW020000022">
    <property type="protein sequence ID" value="KAK8206595.1"/>
    <property type="molecule type" value="Genomic_DNA"/>
</dbReference>
<reference evidence="1" key="1">
    <citation type="submission" date="2024-02" db="EMBL/GenBank/DDBJ databases">
        <title>Metagenome Assembled Genome of Zalaria obscura JY119.</title>
        <authorList>
            <person name="Vighnesh L."/>
            <person name="Jagadeeshwari U."/>
            <person name="Venkata Ramana C."/>
            <person name="Sasikala C."/>
        </authorList>
    </citation>
    <scope>NUCLEOTIDE SEQUENCE</scope>
    <source>
        <strain evidence="1">JY119</strain>
    </source>
</reference>